<evidence type="ECO:0000313" key="8">
    <source>
        <dbReference type="EMBL" id="KAJ3141473.1"/>
    </source>
</evidence>
<name>A0AAD5XKN4_9FUNG</name>
<proteinExistence type="predicted"/>
<dbReference type="GO" id="GO:0005930">
    <property type="term" value="C:axoneme"/>
    <property type="evidence" value="ECO:0007669"/>
    <property type="project" value="TreeGrafter"/>
</dbReference>
<dbReference type="GO" id="GO:1904158">
    <property type="term" value="P:axonemal central apparatus assembly"/>
    <property type="evidence" value="ECO:0007669"/>
    <property type="project" value="TreeGrafter"/>
</dbReference>
<dbReference type="EMBL" id="JADGJH010000029">
    <property type="protein sequence ID" value="KAJ3141473.1"/>
    <property type="molecule type" value="Genomic_DNA"/>
</dbReference>
<feature type="domain" description="MSP" evidence="7">
    <location>
        <begin position="1918"/>
        <end position="2043"/>
    </location>
</feature>
<sequence length="3934" mass="441286">KFLTVFPENPATRPQRSFAQLEFTPAALTTERVTYLSALGKLMHATVPETTAADFIAYFDTIISQLVRRSSNILLKIAAVRLLATCVPVTNANRLRIDKKFLPAMKILSEFCVDLIIPGSADGIRSNRSSNAKITAEPIKNADMEIVDAVGSSGDSQVAAASSIPASANSASYKISGQASEVLQGILEQEISRFWNVWYPKPQDSELQLLRSNSDAISHLPVHFQDNGKCLAPEIEFFKGSINAVAKRSIALKSIPQNLVNTPITSAKSRAVTEYIPPSLFHEDLSKEFLDCSQLSFNLNPPTIVFNRYPFYKELYIQNKSTTRDLAFFLQASPAEFFSAMPSHGRIDKGESIKIKISFTPQSHKPRKNIEILGFIQLRSSQGLTFERIGLKAYNTPVLKILPNAVDFGFCPKNETRTATIIIQNLLPIECPCILLVSQLQMVSDQDSAFVVPFQWSQPLLMPKETRHVKIQFCPLIDGEFQEKLNIFAMGGNLITINLNGFGGASLKVSETKIDFGPTDIFYNSVSRRLFLENKDPHHELPVRFQSSTNEIDFNSSKELILRPGESRHVGVSFLSRLTGLRQENIRIFAPNSIVAILPVVATSGPLVTIPTTEEIIFPVTLIDHASTVFFPIRNLTQSHAHLQLLLPLNSPFSLRMMEADPTIKQTFDLKQFESPDAFGFNVTISAHTNAVLEIVFLSSTWGTFRAQLTTTTIKPKKILVATNFLSAVAINDVYMMREKPLLSIRKFLSSPSKETPTGLLVKKTLDVRQVEMRTKTSEVFELDPPTQTIFGFSLKSKSEDVWEYVTLTNLSGNVQNYQLVISESFYTNVPIDGELEAFTSLDIPLRFNPNILAIECNRENEEKLVVGQIAVFDDDNGVVSSGIFGTVGDLVTVEIRKGTDVLQFPSARVMEKLTRKIIVRNKTPLDIIWEGKAVGVANKQKSHDYDGVSVSEWCPFGLTVARINLKPFDYATIDIHFQATSSGQYSGRLVHTYIDPIYHIIGNEYHRTRSKRDLTSVEFQCEVGAADVELDQELVNFGDILNSEITERSLALTNRQMIDSKTLMTLTFPFTMEKFNPIISNQQSCSLNIIFRSVKPKFYNSFLWVCTDSGTKMIPIFANAGYAMLKTNLGQILRGEIDERQDMQDIDESHLIDFGFVEKSSSKTKILRLTNTGTFELFIKNISTKDSIHVVWKLLEDFEASRASTIPFFESSPEYWDLKEIDWDDFDFTIHEEKENCTKVAQVQQVEPKKPIKKRKGTKAIIPSAIVNQPATAYKQFPVKLSPFQSLYLALSFGGSEMGSFIDVIDIDADRNFGEPELFRLCVQGNIQPPLTILNKKVEFGSKAVHSKHVDEIKIRNEGLCPLRWTLKSKSIFYSPMLKYNPAPLPRELDSILSPVRFFPSDGVLAPGAVQAIEIVFCPNLPQYEISNILQLKTEEFHQQDILIHGIGASGRIVLNESKIDFGVLRVGTTKSFTLKLHNQGILHTKYFIECGDYTILADPEEGILEGNGKIDLSVTFKPKTAGKTRTFLKITPHSDERYDLSSIFVHISGTASYPDISVLTKLIDFGTALFGAENSKAVVIENKGAADAEIVFSCAHPSIKLEGGGAVILPANSKKDIKLIYIPEFIEKLNIKAFLRSSDTRGDHFMIHLRGSVGVPKILFQPTTAMKEIDFGVCAIKGVQKRFFHMKNEGNINLTVYIKVEVVSIILNENGTKKYITVSKTPFTVTPQTVALPIGEEIGVSVNFSPEKLATYEYKMVIKYDFRSISTSLKGTGGRAIFQITSPLRRLDFGVCRLNRVFRKVISVKNTGNLGVDFHIRPEGVLPDWINFEGTNIIQISEDSNDWTRDMNQLGLKILNPDGFCPASDKSDIIIEYFPQTEAAVNIRFRIYFDGNHEDIDIYACAAIPKLTLMSSTNENLVLDPSKTSLFDIGVHTINSEYIHSLKLVNDGDFAVDYLIQPIGIREFDVFPMRGYIEPASSILLKVVFNPTSESKFQMCLKVLWEGTPLKLNIIGSGGIGKLEVVYLDERDTQIRCLDFNMVPFHSYAEKRFYLCNIGLVPIDADVHSKNPDFTLTQVGEPFSNQRGISRINHKKAIMNWFSNISVSLPPSTALEISVKFFSKSPTTVINQAFIKSKFCEMLVPMRGKGGTFALSHKGDISFGDIASNYTFSRKITLINSGSIPANLTLEWLIVGRSAESASAYVKLVENYSNTDPRSGFIRISYFQENKINDPNYTLTAKDYWKMLSKIVHKPEAMEYTLASHNNISLVERATPNDSISEILSKEPANIPGQRRGRLRGSIYESSTAFNRGSSRLTGGFATKKAANNHLTNLTKRRQTFFHLVSTTQVSSQSAVLTPAFLKVSPETCLIPSYGEVHLTVELNLPTEDTFLATLVIKSDVANTPPHEIPLTATPKIVSIICDDTRIDINFRIINPNSALSVLPGRGTLKIGQTVAIQFIFRPTDEGMQTGDIIFEPDCSQHIRLKMSGGGGFAKASLSKYRRFDFGHCMIGKDTESLLPITNEGNAILHLTRFTLHETDTFFKGADWPTGRISLFPGQSYNLALVFNPHEESPLPGRLVIGTISEFWEIELIGLGREAVLIISKLSLDFADCLIGNSYERKLGLKNVGDVNYPVTFSMDKEFPDLQFIPPSLVINPFSENYVLVSYTPTSSVKTTTAMTVSSPYSRHNIPISLHSGTATLEFTAKELDFGMFERVERPSVKLGIKNVGTVKTSFTVRDSIKPSMFQLSNAKGLLLPGRQAEITVTHIKHTVCQFDEKLMVKSDLVENFHFIRVIGQCEESLLKPDEFSLLNLGICPVLDPTTKILEFKNYGRFPLSFEVKSTYPLKVLPLVGYVLGGESAKISISWSPSGAYELRTQLTLVTNIGHYNVIVRGKATFPELFLKNVYLDFGVCGVGYPYTEKLTMFNKGKVPLRFNIPPMREASYSVSQSTGFLNVKESIDIDVGFKPSGVGRFAYSFIVECKGISYKEVVVVGIGGNAKLDITPSNIELGRSPCDLRVYHVITLANAGEVVLYVDWDHIPDAQESNCSIHLPESLVIMPGKLVIKTKERSYVVPVTGIGVRILLTEKSRRILESENLPILTRKDPFEKEISIESVEYWFKLKSMKRLATDLQIVESIADRMKEAKIRETSPSIVEIEELDDHEVPTIEIQKNSNAVLLETAALLETIDDSEYFQKDKIDRIAEKTPLPPITTSKNENLTGNIKDKLEIQLFSAAGEVEPEKSSFSIIAELSFNMDNSETVEEVLSDEELIPGQTTESSPITLADSHISTPEASKKTIFSNVPSVVKEQTLIKDKAVLFTELQKTRKNGARLDSKQVGEISRKFIHLKQEGFDENKKLAEDEIIEEVIQFSTLVIMDIATEYLTDPVEFFSEINLTTVLARPAPIPTESGNEKGKHNLLNRDSGKKYKEFPNVVRNMRNAKTKISRNLYLGQETLKTMRLGLMILFLGRALALMAAIWIVMLTSWFAVKSYSELASKRKTNPTHKTLTGGTHPFGNYTSFLSKILDTEVNPDLEPPPRFKEWMQLAENQNCLLGLENYAQIYRDLAPYLKDNTPFKALQGNVEGATMGVHQNQGKFTEGRSHIFEALASLFAPLPDFRYAISLKYDEPQIIPSETSSAPYKSPEDVFENSQCLRSRHGTPTSENRISETTDKLAHGFFMGPDTFLSKNTKTPLFSQAKTDCYWDLMIPMKYHDEILTKGIKKDTILWENKKDVLFWRGSSTGGKLLQWAKLFEERYPRNAFDAGKSDPPILSQRKNDTSLSWLAVDIGLYTVTQASTDVSSQIQKEYPFHDFVTFDQTLNYKYLLVIDGNTWPSRTPLYLSSNSVILLSTVFTDWFMWMLEPYVHYVPVKMDLSDLEDQLRWLRKNDGKAQQISLNARRLMERINRFEQMQCYTGLMMLEFYRIYQNHQNGTLRTI</sequence>
<keyword evidence="4" id="KW-0969">Cilium</keyword>
<dbReference type="InterPro" id="IPR000535">
    <property type="entry name" value="MSP_dom"/>
</dbReference>
<comment type="subcellular location">
    <subcellularLocation>
        <location evidence="1">Cell projection</location>
        <location evidence="1">Cilium</location>
    </subcellularLocation>
    <subcellularLocation>
        <location evidence="2">Cytoplasm</location>
    </subcellularLocation>
</comment>
<keyword evidence="6" id="KW-0472">Membrane</keyword>
<protein>
    <submittedName>
        <fullName evidence="8">F-actin-capping protein subunit beta</fullName>
    </submittedName>
</protein>
<feature type="transmembrane region" description="Helical" evidence="6">
    <location>
        <begin position="3458"/>
        <end position="3486"/>
    </location>
</feature>
<dbReference type="Pfam" id="PF22544">
    <property type="entry name" value="HYDIN_VesB_CFA65-like_Ig"/>
    <property type="match status" value="4"/>
</dbReference>
<gene>
    <name evidence="8" type="primary">CAP2_3</name>
    <name evidence="8" type="ORF">HK100_006228</name>
</gene>
<dbReference type="Pfam" id="PF05686">
    <property type="entry name" value="Glyco_transf_90"/>
    <property type="match status" value="1"/>
</dbReference>
<dbReference type="InterPro" id="IPR006598">
    <property type="entry name" value="CAP10"/>
</dbReference>
<dbReference type="InterPro" id="IPR033305">
    <property type="entry name" value="Hydin-like"/>
</dbReference>
<keyword evidence="9" id="KW-1185">Reference proteome</keyword>
<evidence type="ECO:0000256" key="1">
    <source>
        <dbReference type="ARBA" id="ARBA00004138"/>
    </source>
</evidence>
<evidence type="ECO:0000259" key="7">
    <source>
        <dbReference type="PROSITE" id="PS50202"/>
    </source>
</evidence>
<evidence type="ECO:0000256" key="3">
    <source>
        <dbReference type="ARBA" id="ARBA00022490"/>
    </source>
</evidence>
<keyword evidence="5" id="KW-0966">Cell projection</keyword>
<keyword evidence="3" id="KW-0963">Cytoplasm</keyword>
<organism evidence="8 9">
    <name type="scientific">Physocladia obscura</name>
    <dbReference type="NCBI Taxonomy" id="109957"/>
    <lineage>
        <taxon>Eukaryota</taxon>
        <taxon>Fungi</taxon>
        <taxon>Fungi incertae sedis</taxon>
        <taxon>Chytridiomycota</taxon>
        <taxon>Chytridiomycota incertae sedis</taxon>
        <taxon>Chytridiomycetes</taxon>
        <taxon>Chytridiales</taxon>
        <taxon>Chytriomycetaceae</taxon>
        <taxon>Physocladia</taxon>
    </lineage>
</organism>
<dbReference type="PANTHER" id="PTHR23053:SF0">
    <property type="entry name" value="HYDROCEPHALUS-INDUCING PROTEIN HOMOLOG"/>
    <property type="match status" value="1"/>
</dbReference>
<evidence type="ECO:0000256" key="2">
    <source>
        <dbReference type="ARBA" id="ARBA00004496"/>
    </source>
</evidence>
<dbReference type="GO" id="GO:0003341">
    <property type="term" value="P:cilium movement"/>
    <property type="evidence" value="ECO:0007669"/>
    <property type="project" value="TreeGrafter"/>
</dbReference>
<dbReference type="Gene3D" id="2.60.40.10">
    <property type="entry name" value="Immunoglobulins"/>
    <property type="match status" value="9"/>
</dbReference>
<dbReference type="Proteomes" id="UP001211907">
    <property type="component" value="Unassembled WGS sequence"/>
</dbReference>
<evidence type="ECO:0000256" key="5">
    <source>
        <dbReference type="ARBA" id="ARBA00023273"/>
    </source>
</evidence>
<feature type="non-terminal residue" evidence="8">
    <location>
        <position position="1"/>
    </location>
</feature>
<accession>A0AAD5XKN4</accession>
<dbReference type="PROSITE" id="PS50202">
    <property type="entry name" value="MSP"/>
    <property type="match status" value="1"/>
</dbReference>
<dbReference type="InterPro" id="IPR008962">
    <property type="entry name" value="PapD-like_sf"/>
</dbReference>
<dbReference type="InterPro" id="IPR053879">
    <property type="entry name" value="HYDIN_VesB_CFA65-like_Ig"/>
</dbReference>
<dbReference type="SMART" id="SM00672">
    <property type="entry name" value="CAP10"/>
    <property type="match status" value="1"/>
</dbReference>
<dbReference type="SUPFAM" id="SSF49354">
    <property type="entry name" value="PapD-like"/>
    <property type="match status" value="1"/>
</dbReference>
<evidence type="ECO:0000256" key="6">
    <source>
        <dbReference type="SAM" id="Phobius"/>
    </source>
</evidence>
<dbReference type="InterPro" id="IPR013783">
    <property type="entry name" value="Ig-like_fold"/>
</dbReference>
<reference evidence="8" key="1">
    <citation type="submission" date="2020-05" db="EMBL/GenBank/DDBJ databases">
        <title>Phylogenomic resolution of chytrid fungi.</title>
        <authorList>
            <person name="Stajich J.E."/>
            <person name="Amses K."/>
            <person name="Simmons R."/>
            <person name="Seto K."/>
            <person name="Myers J."/>
            <person name="Bonds A."/>
            <person name="Quandt C.A."/>
            <person name="Barry K."/>
            <person name="Liu P."/>
            <person name="Grigoriev I."/>
            <person name="Longcore J.E."/>
            <person name="James T.Y."/>
        </authorList>
    </citation>
    <scope>NUCLEOTIDE SEQUENCE</scope>
    <source>
        <strain evidence="8">JEL0513</strain>
    </source>
</reference>
<comment type="caution">
    <text evidence="8">The sequence shown here is derived from an EMBL/GenBank/DDBJ whole genome shotgun (WGS) entry which is preliminary data.</text>
</comment>
<dbReference type="PANTHER" id="PTHR23053">
    <property type="entry name" value="DLEC1 DELETED IN LUNG AND ESOPHAGEAL CANCER 1"/>
    <property type="match status" value="1"/>
</dbReference>
<evidence type="ECO:0000313" key="9">
    <source>
        <dbReference type="Proteomes" id="UP001211907"/>
    </source>
</evidence>
<keyword evidence="6" id="KW-0812">Transmembrane</keyword>
<keyword evidence="6" id="KW-1133">Transmembrane helix</keyword>
<evidence type="ECO:0000256" key="4">
    <source>
        <dbReference type="ARBA" id="ARBA00023069"/>
    </source>
</evidence>